<dbReference type="Proteomes" id="UP000609064">
    <property type="component" value="Unassembled WGS sequence"/>
</dbReference>
<dbReference type="AlphaFoldDB" id="A0A916YT00"/>
<comment type="caution">
    <text evidence="1">The sequence shown here is derived from an EMBL/GenBank/DDBJ whole genome shotgun (WGS) entry which is preliminary data.</text>
</comment>
<proteinExistence type="predicted"/>
<sequence>MLLEEVIEKSYKLFESYTIGQTLDVCKRCCVSDADEARLVNTPLREVSSSVLRAGYFESARAYTDRELWEMKHFLPRVLELVSNFDFPCVSVEEVFLRLELHQPKRWTSEELQLLQDFSVEFFKKCLSYYPYSPDGDDISTYLTMFGVAHFPVRPILDAWTNAENTESTLLFKDFVINEFNYQTSSYFETQNENETFNEIVSNWLNDAAVKSKFSIKIDSILAEHQNLDADVIQESRLVKELLNM</sequence>
<reference evidence="1" key="1">
    <citation type="journal article" date="2014" name="Int. J. Syst. Evol. Microbiol.">
        <title>Complete genome sequence of Corynebacterium casei LMG S-19264T (=DSM 44701T), isolated from a smear-ripened cheese.</title>
        <authorList>
            <consortium name="US DOE Joint Genome Institute (JGI-PGF)"/>
            <person name="Walter F."/>
            <person name="Albersmeier A."/>
            <person name="Kalinowski J."/>
            <person name="Ruckert C."/>
        </authorList>
    </citation>
    <scope>NUCLEOTIDE SEQUENCE</scope>
    <source>
        <strain evidence="1">CGMCC 1.15958</strain>
    </source>
</reference>
<evidence type="ECO:0000313" key="1">
    <source>
        <dbReference type="EMBL" id="GGD60194.1"/>
    </source>
</evidence>
<accession>A0A916YT00</accession>
<reference evidence="1" key="2">
    <citation type="submission" date="2020-09" db="EMBL/GenBank/DDBJ databases">
        <authorList>
            <person name="Sun Q."/>
            <person name="Zhou Y."/>
        </authorList>
    </citation>
    <scope>NUCLEOTIDE SEQUENCE</scope>
    <source>
        <strain evidence="1">CGMCC 1.15958</strain>
    </source>
</reference>
<protein>
    <submittedName>
        <fullName evidence="1">Uncharacterized protein</fullName>
    </submittedName>
</protein>
<keyword evidence="2" id="KW-1185">Reference proteome</keyword>
<organism evidence="1 2">
    <name type="scientific">Emticicia aquatilis</name>
    <dbReference type="NCBI Taxonomy" id="1537369"/>
    <lineage>
        <taxon>Bacteria</taxon>
        <taxon>Pseudomonadati</taxon>
        <taxon>Bacteroidota</taxon>
        <taxon>Cytophagia</taxon>
        <taxon>Cytophagales</taxon>
        <taxon>Leadbetterellaceae</taxon>
        <taxon>Emticicia</taxon>
    </lineage>
</organism>
<gene>
    <name evidence="1" type="ORF">GCM10011514_25170</name>
</gene>
<name>A0A916YT00_9BACT</name>
<dbReference type="RefSeq" id="WP_188766455.1">
    <property type="nucleotide sequence ID" value="NZ_BMKK01000005.1"/>
</dbReference>
<evidence type="ECO:0000313" key="2">
    <source>
        <dbReference type="Proteomes" id="UP000609064"/>
    </source>
</evidence>
<dbReference type="EMBL" id="BMKK01000005">
    <property type="protein sequence ID" value="GGD60194.1"/>
    <property type="molecule type" value="Genomic_DNA"/>
</dbReference>